<organism evidence="1">
    <name type="scientific">uncultured Caudovirales phage</name>
    <dbReference type="NCBI Taxonomy" id="2100421"/>
    <lineage>
        <taxon>Viruses</taxon>
        <taxon>Duplodnaviria</taxon>
        <taxon>Heunggongvirae</taxon>
        <taxon>Uroviricota</taxon>
        <taxon>Caudoviricetes</taxon>
        <taxon>Peduoviridae</taxon>
        <taxon>Maltschvirus</taxon>
        <taxon>Maltschvirus maltsch</taxon>
    </lineage>
</organism>
<dbReference type="EMBL" id="LR796916">
    <property type="protein sequence ID" value="CAB4175232.1"/>
    <property type="molecule type" value="Genomic_DNA"/>
</dbReference>
<sequence>MERMEKQIVMEKEFVPYEWAIKLKELGFDCKCFAVSTKTSEEFEITDPEDWDEAKYGDLLVKRPTFSQAFRWFREKYGFEVFLQKEVNLVSGKTYSYLIENDVEEIIKRSPSKSSIERAELDCLKKLIEIVKEK</sequence>
<name>A0A6J5PVM2_9CAUD</name>
<reference evidence="1" key="1">
    <citation type="submission" date="2020-05" db="EMBL/GenBank/DDBJ databases">
        <authorList>
            <person name="Chiriac C."/>
            <person name="Salcher M."/>
            <person name="Ghai R."/>
            <person name="Kavagutti S V."/>
        </authorList>
    </citation>
    <scope>NUCLEOTIDE SEQUENCE</scope>
</reference>
<accession>A0A6J5PVM2</accession>
<protein>
    <submittedName>
        <fullName evidence="1">Uncharacterized protein</fullName>
    </submittedName>
</protein>
<gene>
    <name evidence="2" type="ORF">UFOVP1247_96</name>
    <name evidence="1" type="ORF">UFOVP970_136</name>
</gene>
<proteinExistence type="predicted"/>
<evidence type="ECO:0000313" key="2">
    <source>
        <dbReference type="EMBL" id="CAB4193543.1"/>
    </source>
</evidence>
<dbReference type="EMBL" id="LR797195">
    <property type="protein sequence ID" value="CAB4193543.1"/>
    <property type="molecule type" value="Genomic_DNA"/>
</dbReference>
<evidence type="ECO:0000313" key="1">
    <source>
        <dbReference type="EMBL" id="CAB4175232.1"/>
    </source>
</evidence>